<gene>
    <name evidence="1" type="ORF">RRG08_039184</name>
</gene>
<evidence type="ECO:0000313" key="2">
    <source>
        <dbReference type="Proteomes" id="UP001283361"/>
    </source>
</evidence>
<proteinExistence type="predicted"/>
<sequence length="78" mass="9568">MDHDPCVRFKQWIMIRFKQWIMIRVRFKQWNDPLMDHDPCVRFKQWIMILTQSILIMSGDDLNSFKSSSGYCVDMFDF</sequence>
<name>A0AAE1DFC6_9GAST</name>
<organism evidence="1 2">
    <name type="scientific">Elysia crispata</name>
    <name type="common">lettuce slug</name>
    <dbReference type="NCBI Taxonomy" id="231223"/>
    <lineage>
        <taxon>Eukaryota</taxon>
        <taxon>Metazoa</taxon>
        <taxon>Spiralia</taxon>
        <taxon>Lophotrochozoa</taxon>
        <taxon>Mollusca</taxon>
        <taxon>Gastropoda</taxon>
        <taxon>Heterobranchia</taxon>
        <taxon>Euthyneura</taxon>
        <taxon>Panpulmonata</taxon>
        <taxon>Sacoglossa</taxon>
        <taxon>Placobranchoidea</taxon>
        <taxon>Plakobranchidae</taxon>
        <taxon>Elysia</taxon>
    </lineage>
</organism>
<dbReference type="EMBL" id="JAWDGP010004155">
    <property type="protein sequence ID" value="KAK3767368.1"/>
    <property type="molecule type" value="Genomic_DNA"/>
</dbReference>
<accession>A0AAE1DFC6</accession>
<protein>
    <submittedName>
        <fullName evidence="1">Uncharacterized protein</fullName>
    </submittedName>
</protein>
<keyword evidence="2" id="KW-1185">Reference proteome</keyword>
<reference evidence="1" key="1">
    <citation type="journal article" date="2023" name="G3 (Bethesda)">
        <title>A reference genome for the long-term kleptoplast-retaining sea slug Elysia crispata morphotype clarki.</title>
        <authorList>
            <person name="Eastman K.E."/>
            <person name="Pendleton A.L."/>
            <person name="Shaikh M.A."/>
            <person name="Suttiyut T."/>
            <person name="Ogas R."/>
            <person name="Tomko P."/>
            <person name="Gavelis G."/>
            <person name="Widhalm J.R."/>
            <person name="Wisecaver J.H."/>
        </authorList>
    </citation>
    <scope>NUCLEOTIDE SEQUENCE</scope>
    <source>
        <strain evidence="1">ECLA1</strain>
    </source>
</reference>
<evidence type="ECO:0000313" key="1">
    <source>
        <dbReference type="EMBL" id="KAK3767368.1"/>
    </source>
</evidence>
<comment type="caution">
    <text evidence="1">The sequence shown here is derived from an EMBL/GenBank/DDBJ whole genome shotgun (WGS) entry which is preliminary data.</text>
</comment>
<dbReference type="Proteomes" id="UP001283361">
    <property type="component" value="Unassembled WGS sequence"/>
</dbReference>
<dbReference type="AlphaFoldDB" id="A0AAE1DFC6"/>